<dbReference type="Proteomes" id="UP000037558">
    <property type="component" value="Unassembled WGS sequence"/>
</dbReference>
<evidence type="ECO:0000313" key="5">
    <source>
        <dbReference type="Proteomes" id="UP000037558"/>
    </source>
</evidence>
<sequence>MKKLLGLVVSIVFLLTLSIPSFAQAATQKLIQPVNDAYITAGFLNAKYEQKFGFKHYGWDLTSSTSSRTVWASGKGTVLAAGYDNILGNTVIVKYPDAYIHATGSTKDLIFRYHHLASIGVSKGASVTKDTSLGKYGNTGKYSTGAHLHFEIDTDTTYYQYSPTLGSSSNIIKAGSSSTILSPKKVLYTKVSSPDSQQIWVLGDGYQSSTEADLPLLK</sequence>
<evidence type="ECO:0000256" key="2">
    <source>
        <dbReference type="SAM" id="SignalP"/>
    </source>
</evidence>
<dbReference type="PANTHER" id="PTHR21666:SF289">
    <property type="entry name" value="L-ALA--D-GLU ENDOPEPTIDASE"/>
    <property type="match status" value="1"/>
</dbReference>
<evidence type="ECO:0000256" key="1">
    <source>
        <dbReference type="ARBA" id="ARBA00022729"/>
    </source>
</evidence>
<evidence type="ECO:0000313" key="4">
    <source>
        <dbReference type="EMBL" id="KOO41226.1"/>
    </source>
</evidence>
<gene>
    <name evidence="4" type="ORF">AMD01_20020</name>
</gene>
<dbReference type="CDD" id="cd12797">
    <property type="entry name" value="M23_peptidase"/>
    <property type="match status" value="1"/>
</dbReference>
<comment type="caution">
    <text evidence="4">The sequence shown here is derived from an EMBL/GenBank/DDBJ whole genome shotgun (WGS) entry which is preliminary data.</text>
</comment>
<dbReference type="GO" id="GO:0004222">
    <property type="term" value="F:metalloendopeptidase activity"/>
    <property type="evidence" value="ECO:0007669"/>
    <property type="project" value="TreeGrafter"/>
</dbReference>
<dbReference type="Gene3D" id="2.70.70.10">
    <property type="entry name" value="Glucose Permease (Domain IIA)"/>
    <property type="match status" value="1"/>
</dbReference>
<protein>
    <recommendedName>
        <fullName evidence="3">M23ase beta-sheet core domain-containing protein</fullName>
    </recommendedName>
</protein>
<dbReference type="InterPro" id="IPR016047">
    <property type="entry name" value="M23ase_b-sheet_dom"/>
</dbReference>
<evidence type="ECO:0000259" key="3">
    <source>
        <dbReference type="Pfam" id="PF01551"/>
    </source>
</evidence>
<dbReference type="Pfam" id="PF01551">
    <property type="entry name" value="Peptidase_M23"/>
    <property type="match status" value="1"/>
</dbReference>
<dbReference type="EMBL" id="LILC01000030">
    <property type="protein sequence ID" value="KOO41226.1"/>
    <property type="molecule type" value="Genomic_DNA"/>
</dbReference>
<dbReference type="InterPro" id="IPR050570">
    <property type="entry name" value="Cell_wall_metabolism_enzyme"/>
</dbReference>
<keyword evidence="1 2" id="KW-0732">Signal</keyword>
<dbReference type="RefSeq" id="WP_053403211.1">
    <property type="nucleotide sequence ID" value="NZ_LILC01000030.1"/>
</dbReference>
<reference evidence="5" key="1">
    <citation type="submission" date="2015-08" db="EMBL/GenBank/DDBJ databases">
        <title>Fjat-14210 dsm16467.</title>
        <authorList>
            <person name="Liu B."/>
            <person name="Wang J."/>
            <person name="Zhu Y."/>
            <person name="Liu G."/>
            <person name="Chen Q."/>
            <person name="Chen Z."/>
            <person name="Lan J."/>
            <person name="Che J."/>
            <person name="Ge C."/>
            <person name="Shi H."/>
            <person name="Pan Z."/>
            <person name="Liu X."/>
        </authorList>
    </citation>
    <scope>NUCLEOTIDE SEQUENCE [LARGE SCALE GENOMIC DNA]</scope>
    <source>
        <strain evidence="5">DSM 16467</strain>
    </source>
</reference>
<dbReference type="SUPFAM" id="SSF51261">
    <property type="entry name" value="Duplicated hybrid motif"/>
    <property type="match status" value="1"/>
</dbReference>
<feature type="chain" id="PRO_5005602856" description="M23ase beta-sheet core domain-containing protein" evidence="2">
    <location>
        <begin position="26"/>
        <end position="218"/>
    </location>
</feature>
<dbReference type="AlphaFoldDB" id="A0A0M0KQV4"/>
<organism evidence="4 5">
    <name type="scientific">Priestia koreensis</name>
    <dbReference type="NCBI Taxonomy" id="284581"/>
    <lineage>
        <taxon>Bacteria</taxon>
        <taxon>Bacillati</taxon>
        <taxon>Bacillota</taxon>
        <taxon>Bacilli</taxon>
        <taxon>Bacillales</taxon>
        <taxon>Bacillaceae</taxon>
        <taxon>Priestia</taxon>
    </lineage>
</organism>
<dbReference type="InterPro" id="IPR011055">
    <property type="entry name" value="Dup_hybrid_motif"/>
</dbReference>
<feature type="signal peptide" evidence="2">
    <location>
        <begin position="1"/>
        <end position="25"/>
    </location>
</feature>
<feature type="domain" description="M23ase beta-sheet core" evidence="3">
    <location>
        <begin position="55"/>
        <end position="157"/>
    </location>
</feature>
<keyword evidence="5" id="KW-1185">Reference proteome</keyword>
<proteinExistence type="predicted"/>
<dbReference type="STRING" id="284581.AMD01_20020"/>
<accession>A0A0M0KQV4</accession>
<name>A0A0M0KQV4_9BACI</name>
<dbReference type="PANTHER" id="PTHR21666">
    <property type="entry name" value="PEPTIDASE-RELATED"/>
    <property type="match status" value="1"/>
</dbReference>
<dbReference type="PATRIC" id="fig|284581.3.peg.4394"/>